<feature type="domain" description="HTH cro/C1-type" evidence="1">
    <location>
        <begin position="12"/>
        <end position="66"/>
    </location>
</feature>
<name>A0ABV5C0G3_9BACL</name>
<reference evidence="2 3" key="1">
    <citation type="submission" date="2024-09" db="EMBL/GenBank/DDBJ databases">
        <title>Paenibacillus zeirhizospherea sp. nov., isolated from surface of the maize (Zea mays) roots in a horticulture field, Hungary.</title>
        <authorList>
            <person name="Marton D."/>
            <person name="Farkas M."/>
            <person name="Bedics A."/>
            <person name="Toth E."/>
            <person name="Tancsics A."/>
            <person name="Boka K."/>
            <person name="Marati G."/>
            <person name="Kriszt B."/>
            <person name="Cserhati M."/>
        </authorList>
    </citation>
    <scope>NUCLEOTIDE SEQUENCE [LARGE SCALE GENOMIC DNA]</scope>
    <source>
        <strain evidence="2 3">JCM 18446</strain>
    </source>
</reference>
<dbReference type="PROSITE" id="PS50943">
    <property type="entry name" value="HTH_CROC1"/>
    <property type="match status" value="1"/>
</dbReference>
<dbReference type="InterPro" id="IPR001387">
    <property type="entry name" value="Cro/C1-type_HTH"/>
</dbReference>
<dbReference type="InterPro" id="IPR010982">
    <property type="entry name" value="Lambda_DNA-bd_dom_sf"/>
</dbReference>
<evidence type="ECO:0000313" key="3">
    <source>
        <dbReference type="Proteomes" id="UP001580430"/>
    </source>
</evidence>
<organism evidence="2 3">
    <name type="scientific">Paenibacillus medicaginis</name>
    <dbReference type="NCBI Taxonomy" id="1470560"/>
    <lineage>
        <taxon>Bacteria</taxon>
        <taxon>Bacillati</taxon>
        <taxon>Bacillota</taxon>
        <taxon>Bacilli</taxon>
        <taxon>Bacillales</taxon>
        <taxon>Paenibacillaceae</taxon>
        <taxon>Paenibacillus</taxon>
    </lineage>
</organism>
<dbReference type="Gene3D" id="1.10.260.40">
    <property type="entry name" value="lambda repressor-like DNA-binding domains"/>
    <property type="match status" value="1"/>
</dbReference>
<dbReference type="RefSeq" id="WP_375520160.1">
    <property type="nucleotide sequence ID" value="NZ_JBHIRY010000009.1"/>
</dbReference>
<dbReference type="SUPFAM" id="SSF47413">
    <property type="entry name" value="lambda repressor-like DNA-binding domains"/>
    <property type="match status" value="1"/>
</dbReference>
<proteinExistence type="predicted"/>
<dbReference type="CDD" id="cd00093">
    <property type="entry name" value="HTH_XRE"/>
    <property type="match status" value="1"/>
</dbReference>
<accession>A0ABV5C0G3</accession>
<gene>
    <name evidence="2" type="ORF">ACE5LO_11470</name>
</gene>
<protein>
    <submittedName>
        <fullName evidence="2">Helix-turn-helix domain-containing protein</fullName>
    </submittedName>
</protein>
<dbReference type="SMART" id="SM00530">
    <property type="entry name" value="HTH_XRE"/>
    <property type="match status" value="1"/>
</dbReference>
<evidence type="ECO:0000313" key="2">
    <source>
        <dbReference type="EMBL" id="MFB5761010.1"/>
    </source>
</evidence>
<dbReference type="EMBL" id="JBHIRY010000009">
    <property type="protein sequence ID" value="MFB5761010.1"/>
    <property type="molecule type" value="Genomic_DNA"/>
</dbReference>
<sequence>MVRITLDQRLTFRNVRHMRGITLTHAAKHIGITPKSLSDYEKDVGTMPLDIALKLLDLYEFPRKSLVFN</sequence>
<dbReference type="Proteomes" id="UP001580430">
    <property type="component" value="Unassembled WGS sequence"/>
</dbReference>
<keyword evidence="3" id="KW-1185">Reference proteome</keyword>
<comment type="caution">
    <text evidence="2">The sequence shown here is derived from an EMBL/GenBank/DDBJ whole genome shotgun (WGS) entry which is preliminary data.</text>
</comment>
<dbReference type="Pfam" id="PF01381">
    <property type="entry name" value="HTH_3"/>
    <property type="match status" value="1"/>
</dbReference>
<evidence type="ECO:0000259" key="1">
    <source>
        <dbReference type="PROSITE" id="PS50943"/>
    </source>
</evidence>